<feature type="domain" description="SH3b" evidence="5">
    <location>
        <begin position="31"/>
        <end position="94"/>
    </location>
</feature>
<keyword evidence="4" id="KW-0788">Thiol protease</keyword>
<evidence type="ECO:0000313" key="7">
    <source>
        <dbReference type="EMBL" id="EFI84261.1"/>
    </source>
</evidence>
<evidence type="ECO:0000256" key="1">
    <source>
        <dbReference type="ARBA" id="ARBA00007074"/>
    </source>
</evidence>
<accession>D7UX53</accession>
<organism evidence="7 8">
    <name type="scientific">Listeria grayi DSM 20601</name>
    <dbReference type="NCBI Taxonomy" id="525367"/>
    <lineage>
        <taxon>Bacteria</taxon>
        <taxon>Bacillati</taxon>
        <taxon>Bacillota</taxon>
        <taxon>Bacilli</taxon>
        <taxon>Bacillales</taxon>
        <taxon>Listeriaceae</taxon>
        <taxon>Listeria</taxon>
    </lineage>
</organism>
<dbReference type="InterPro" id="IPR038765">
    <property type="entry name" value="Papain-like_cys_pep_sf"/>
</dbReference>
<dbReference type="InterPro" id="IPR051202">
    <property type="entry name" value="Peptidase_C40"/>
</dbReference>
<dbReference type="InterPro" id="IPR003646">
    <property type="entry name" value="SH3-like_bac-type"/>
</dbReference>
<dbReference type="Proteomes" id="UP000010119">
    <property type="component" value="Unassembled WGS sequence"/>
</dbReference>
<protein>
    <submittedName>
        <fullName evidence="7">NlpC/P60 family protein</fullName>
    </submittedName>
</protein>
<comment type="similarity">
    <text evidence="1">Belongs to the peptidase C40 family.</text>
</comment>
<gene>
    <name evidence="7" type="ORF">HMPREF0556_10814</name>
</gene>
<evidence type="ECO:0000256" key="2">
    <source>
        <dbReference type="ARBA" id="ARBA00022670"/>
    </source>
</evidence>
<evidence type="ECO:0000256" key="4">
    <source>
        <dbReference type="ARBA" id="ARBA00022807"/>
    </source>
</evidence>
<dbReference type="EMBL" id="ACCR02000003">
    <property type="protein sequence ID" value="EFI84261.1"/>
    <property type="molecule type" value="Genomic_DNA"/>
</dbReference>
<proteinExistence type="inferred from homology"/>
<dbReference type="InterPro" id="IPR000064">
    <property type="entry name" value="NLP_P60_dom"/>
</dbReference>
<dbReference type="STRING" id="525367.HMPREF0556_10814"/>
<evidence type="ECO:0000256" key="3">
    <source>
        <dbReference type="ARBA" id="ARBA00022801"/>
    </source>
</evidence>
<evidence type="ECO:0000313" key="8">
    <source>
        <dbReference type="Proteomes" id="UP000010119"/>
    </source>
</evidence>
<dbReference type="eggNOG" id="COG0791">
    <property type="taxonomic scope" value="Bacteria"/>
</dbReference>
<sequence length="218" mass="24148">MINKLIMTVLIIVVSIGAFTWPTSTKVEAAAKYKMITTVSANIRTSDNTKAKVIGSYKKGFVKTFTGKTKNNWYKTSYKGKTGYVSGKCLTTYKAKTFSNLNKEAKKYLGAKYKYGARGPKSFDCSGYTGYVYEKSVNKKLPRSAKQQYKSAKKVKKANLKKGDLVFFNYGSGIAHVGIYVGSGEMINAENSGVKYSKISSGYWKKYIAGYGRVAELK</sequence>
<dbReference type="HOGENOM" id="CLU_016043_13_4_9"/>
<evidence type="ECO:0000259" key="6">
    <source>
        <dbReference type="PROSITE" id="PS51935"/>
    </source>
</evidence>
<dbReference type="PANTHER" id="PTHR47053">
    <property type="entry name" value="MUREIN DD-ENDOPEPTIDASE MEPH-RELATED"/>
    <property type="match status" value="1"/>
</dbReference>
<reference evidence="7" key="1">
    <citation type="submission" date="2010-06" db="EMBL/GenBank/DDBJ databases">
        <authorList>
            <person name="Muzny D."/>
            <person name="Qin X."/>
            <person name="Buhay C."/>
            <person name="Dugan-Rocha S."/>
            <person name="Ding Y."/>
            <person name="Chen G."/>
            <person name="Hawes A."/>
            <person name="Holder M."/>
            <person name="Jhangiani S."/>
            <person name="Johnson A."/>
            <person name="Khan Z."/>
            <person name="Li Z."/>
            <person name="Liu W."/>
            <person name="Liu X."/>
            <person name="Perez L."/>
            <person name="Shen H."/>
            <person name="Wang Q."/>
            <person name="Watt J."/>
            <person name="Xi L."/>
            <person name="Xin Y."/>
            <person name="Zhou J."/>
            <person name="Deng J."/>
            <person name="Jiang H."/>
            <person name="Liu Y."/>
            <person name="Qu J."/>
            <person name="Song X.-Z."/>
            <person name="Zhang L."/>
            <person name="Villasana D."/>
            <person name="Johnson A."/>
            <person name="Liu J."/>
            <person name="Liyanage D."/>
            <person name="Lorensuhewa L."/>
            <person name="Robinson T."/>
            <person name="Song A."/>
            <person name="Song B.-B."/>
            <person name="Dinh H."/>
            <person name="Thornton R."/>
            <person name="Coyle M."/>
            <person name="Francisco L."/>
            <person name="Jackson L."/>
            <person name="Javaid M."/>
            <person name="Korchina V."/>
            <person name="Kovar C."/>
            <person name="Mata R."/>
            <person name="Mathew T."/>
            <person name="Ngo R."/>
            <person name="Nguyen L."/>
            <person name="Nguyen N."/>
            <person name="Okwuonu G."/>
            <person name="Ongeri F."/>
            <person name="Pham C."/>
            <person name="Simmons D."/>
            <person name="Wilczek-Boney K."/>
            <person name="Hale W."/>
            <person name="Jakkamsetti A."/>
            <person name="Pham P."/>
            <person name="Ruth R."/>
            <person name="San Lucas F."/>
            <person name="Warren J."/>
            <person name="Zhang J."/>
            <person name="Zhao Z."/>
            <person name="Zhou C."/>
            <person name="Zhu D."/>
            <person name="Lee S."/>
            <person name="Bess C."/>
            <person name="Blankenburg K."/>
            <person name="Forbes L."/>
            <person name="Fu Q."/>
            <person name="Gubbala S."/>
            <person name="Hirani K."/>
            <person name="Jayaseelan J.C."/>
            <person name="Lara F."/>
            <person name="Munidasa M."/>
            <person name="Palculict T."/>
            <person name="Patil S."/>
            <person name="Pu L.-L."/>
            <person name="Saada N."/>
            <person name="Tang L."/>
            <person name="Weissenberger G."/>
            <person name="Zhu Y."/>
            <person name="Hemphill L."/>
            <person name="Shang Y."/>
            <person name="Youmans B."/>
            <person name="Ayvaz T."/>
            <person name="Ross M."/>
            <person name="Santibanez J."/>
            <person name="Aqrawi P."/>
            <person name="Gross S."/>
            <person name="Joshi V."/>
            <person name="Fowler G."/>
            <person name="Nazareth L."/>
            <person name="Reid J."/>
            <person name="Worley K."/>
            <person name="Petrosino J."/>
            <person name="Highlander S."/>
            <person name="Gibbs R."/>
        </authorList>
    </citation>
    <scope>NUCLEOTIDE SEQUENCE [LARGE SCALE GENOMIC DNA]</scope>
    <source>
        <strain evidence="7">DSM 20601</strain>
    </source>
</reference>
<keyword evidence="2" id="KW-0645">Protease</keyword>
<dbReference type="SUPFAM" id="SSF54001">
    <property type="entry name" value="Cysteine proteinases"/>
    <property type="match status" value="1"/>
</dbReference>
<dbReference type="Gene3D" id="2.30.30.40">
    <property type="entry name" value="SH3 Domains"/>
    <property type="match status" value="1"/>
</dbReference>
<dbReference type="GO" id="GO:0008234">
    <property type="term" value="F:cysteine-type peptidase activity"/>
    <property type="evidence" value="ECO:0007669"/>
    <property type="project" value="UniProtKB-KW"/>
</dbReference>
<dbReference type="PROSITE" id="PS51935">
    <property type="entry name" value="NLPC_P60"/>
    <property type="match status" value="1"/>
</dbReference>
<name>D7UX53_LISGR</name>
<dbReference type="GO" id="GO:0006508">
    <property type="term" value="P:proteolysis"/>
    <property type="evidence" value="ECO:0007669"/>
    <property type="project" value="UniProtKB-KW"/>
</dbReference>
<keyword evidence="8" id="KW-1185">Reference proteome</keyword>
<dbReference type="Pfam" id="PF00877">
    <property type="entry name" value="NLPC_P60"/>
    <property type="match status" value="1"/>
</dbReference>
<dbReference type="Pfam" id="PF08239">
    <property type="entry name" value="SH3_3"/>
    <property type="match status" value="1"/>
</dbReference>
<dbReference type="PROSITE" id="PS51781">
    <property type="entry name" value="SH3B"/>
    <property type="match status" value="1"/>
</dbReference>
<comment type="caution">
    <text evidence="7">The sequence shown here is derived from an EMBL/GenBank/DDBJ whole genome shotgun (WGS) entry which is preliminary data.</text>
</comment>
<dbReference type="Gene3D" id="3.90.1720.10">
    <property type="entry name" value="endopeptidase domain like (from Nostoc punctiforme)"/>
    <property type="match status" value="1"/>
</dbReference>
<keyword evidence="3" id="KW-0378">Hydrolase</keyword>
<feature type="domain" description="NlpC/P60" evidence="6">
    <location>
        <begin position="95"/>
        <end position="215"/>
    </location>
</feature>
<dbReference type="AlphaFoldDB" id="D7UX53"/>
<dbReference type="PANTHER" id="PTHR47053:SF1">
    <property type="entry name" value="MUREIN DD-ENDOPEPTIDASE MEPH-RELATED"/>
    <property type="match status" value="1"/>
</dbReference>
<evidence type="ECO:0000259" key="5">
    <source>
        <dbReference type="PROSITE" id="PS51781"/>
    </source>
</evidence>